<accession>B3SZT4</accession>
<feature type="coiled-coil region" evidence="1">
    <location>
        <begin position="142"/>
        <end position="176"/>
    </location>
</feature>
<dbReference type="EMBL" id="EU016559">
    <property type="protein sequence ID" value="ABZ05842.1"/>
    <property type="molecule type" value="Genomic_DNA"/>
</dbReference>
<dbReference type="Gene3D" id="1.20.5.340">
    <property type="match status" value="1"/>
</dbReference>
<proteinExistence type="predicted"/>
<name>B3SZT4_9ZZZZ</name>
<gene>
    <name evidence="2" type="ORF">ALOHA_HF400048F7ctg1g9</name>
</gene>
<dbReference type="AlphaFoldDB" id="B3SZT4"/>
<evidence type="ECO:0000313" key="2">
    <source>
        <dbReference type="EMBL" id="ABZ05842.1"/>
    </source>
</evidence>
<protein>
    <submittedName>
        <fullName evidence="2">Uncharacterized protein</fullName>
    </submittedName>
</protein>
<sequence>MARSTRRDTDFNIREALKRTRSQLLSAQETGRAALAGYEELAPQYNRAVEQARNYQGTLTRDYNRYIQDRNQAVDAYNQQLQQRYQTYQGAVEQGSGLERTFRSAEQELNRLSGIKDSAAQQATQLYGTYSSQYSSATTAGQQQYESQLGSYRTQISNLQKEAEGYSSNIASLTKDIQAQQSKISANQSVANLFLGSAEIGGRYVVDSTNKIYRVFTDAQNRYEGAQEYRPGNIGSLTGTARGLGRVTDSGYGSLTNAIKFLSKRGTMTFSDAVYETYKRGATNYSTYEDVANRAKTYSGYVQTAYDRIGEGQTQIANLQTGIRNNEQRITGLTTQISGVNTDLENLLKDTGYVTRYAQQQSAGALQNYERYLRDTYNPSVASYNQYASGTYTPAAQAYQDFMGSGQVQQALQSYQSLAQDTEFVDRAASDTKAVYDASQQEYSRLQAAYEGMAPQLSEYTQQAESAKQQVLSLQGMTPELQRSLAIDTEARKRGTRLGYRRSVLSQDFKRRGAAR</sequence>
<organism evidence="2">
    <name type="scientific">uncultured marine microorganism HF4000_48F7</name>
    <dbReference type="NCBI Taxonomy" id="455500"/>
    <lineage>
        <taxon>unclassified sequences</taxon>
        <taxon>environmental samples</taxon>
    </lineage>
</organism>
<reference evidence="2" key="1">
    <citation type="journal article" date="2008" name="ISME J.">
        <title>Genomic patterns of recombination, clonal divergence and environment in marine microbial populations.</title>
        <authorList>
            <person name="Konstantinidis K.T."/>
            <person name="Delong E.F."/>
        </authorList>
    </citation>
    <scope>NUCLEOTIDE SEQUENCE</scope>
</reference>
<evidence type="ECO:0000256" key="1">
    <source>
        <dbReference type="SAM" id="Coils"/>
    </source>
</evidence>
<keyword evidence="1" id="KW-0175">Coiled coil</keyword>
<dbReference type="Gene3D" id="1.20.1170.10">
    <property type="match status" value="1"/>
</dbReference>